<reference evidence="9" key="1">
    <citation type="submission" date="2023-08" db="EMBL/GenBank/DDBJ databases">
        <authorList>
            <person name="Alioto T."/>
            <person name="Alioto T."/>
            <person name="Gomez Garrido J."/>
        </authorList>
    </citation>
    <scope>NUCLEOTIDE SEQUENCE</scope>
</reference>
<dbReference type="PANTHER" id="PTHR31102">
    <property type="match status" value="1"/>
</dbReference>
<evidence type="ECO:0000256" key="3">
    <source>
        <dbReference type="ARBA" id="ARBA00022692"/>
    </source>
</evidence>
<comment type="similarity">
    <text evidence="2">Belongs to the monovalent cation:proton antiporter 1 (CPA1) transporter (TC 2.A.36) family.</text>
</comment>
<evidence type="ECO:0000313" key="10">
    <source>
        <dbReference type="Proteomes" id="UP001162480"/>
    </source>
</evidence>
<feature type="transmembrane region" description="Helical" evidence="7">
    <location>
        <begin position="392"/>
        <end position="413"/>
    </location>
</feature>
<feature type="transmembrane region" description="Helical" evidence="7">
    <location>
        <begin position="338"/>
        <end position="357"/>
    </location>
</feature>
<feature type="transmembrane region" description="Helical" evidence="7">
    <location>
        <begin position="459"/>
        <end position="480"/>
    </location>
</feature>
<evidence type="ECO:0000259" key="8">
    <source>
        <dbReference type="Pfam" id="PF00999"/>
    </source>
</evidence>
<accession>A0AA36C112</accession>
<feature type="transmembrane region" description="Helical" evidence="7">
    <location>
        <begin position="425"/>
        <end position="447"/>
    </location>
</feature>
<comment type="subcellular location">
    <subcellularLocation>
        <location evidence="1">Membrane</location>
        <topology evidence="1">Multi-pass membrane protein</topology>
    </subcellularLocation>
</comment>
<evidence type="ECO:0000256" key="4">
    <source>
        <dbReference type="ARBA" id="ARBA00022989"/>
    </source>
</evidence>
<dbReference type="Proteomes" id="UP001162480">
    <property type="component" value="Chromosome 29"/>
</dbReference>
<gene>
    <name evidence="9" type="ORF">OCTVUL_1B017708</name>
</gene>
<evidence type="ECO:0000256" key="7">
    <source>
        <dbReference type="SAM" id="Phobius"/>
    </source>
</evidence>
<keyword evidence="4 7" id="KW-1133">Transmembrane helix</keyword>
<feature type="transmembrane region" description="Helical" evidence="7">
    <location>
        <begin position="492"/>
        <end position="518"/>
    </location>
</feature>
<evidence type="ECO:0000256" key="2">
    <source>
        <dbReference type="ARBA" id="ARBA00007367"/>
    </source>
</evidence>
<name>A0AA36C112_OCTVU</name>
<dbReference type="GO" id="GO:0016020">
    <property type="term" value="C:membrane"/>
    <property type="evidence" value="ECO:0007669"/>
    <property type="project" value="UniProtKB-SubCell"/>
</dbReference>
<proteinExistence type="inferred from homology"/>
<feature type="region of interest" description="Disordered" evidence="6">
    <location>
        <begin position="542"/>
        <end position="561"/>
    </location>
</feature>
<evidence type="ECO:0000256" key="5">
    <source>
        <dbReference type="ARBA" id="ARBA00023136"/>
    </source>
</evidence>
<keyword evidence="10" id="KW-1185">Reference proteome</keyword>
<dbReference type="GO" id="GO:0015297">
    <property type="term" value="F:antiporter activity"/>
    <property type="evidence" value="ECO:0007669"/>
    <property type="project" value="InterPro"/>
</dbReference>
<evidence type="ECO:0000256" key="1">
    <source>
        <dbReference type="ARBA" id="ARBA00004141"/>
    </source>
</evidence>
<feature type="domain" description="Cation/H+ exchanger transmembrane" evidence="8">
    <location>
        <begin position="131"/>
        <end position="510"/>
    </location>
</feature>
<feature type="region of interest" description="Disordered" evidence="6">
    <location>
        <begin position="1"/>
        <end position="20"/>
    </location>
</feature>
<dbReference type="Pfam" id="PF00999">
    <property type="entry name" value="Na_H_Exchanger"/>
    <property type="match status" value="1"/>
</dbReference>
<dbReference type="PANTHER" id="PTHR31102:SF1">
    <property type="entry name" value="CATION_H+ EXCHANGER DOMAIN-CONTAINING PROTEIN"/>
    <property type="match status" value="1"/>
</dbReference>
<dbReference type="Gene3D" id="1.20.1530.20">
    <property type="match status" value="1"/>
</dbReference>
<feature type="transmembrane region" description="Helical" evidence="7">
    <location>
        <begin position="268"/>
        <end position="296"/>
    </location>
</feature>
<dbReference type="InterPro" id="IPR006153">
    <property type="entry name" value="Cation/H_exchanger_TM"/>
</dbReference>
<feature type="transmembrane region" description="Helical" evidence="7">
    <location>
        <begin position="363"/>
        <end position="380"/>
    </location>
</feature>
<protein>
    <submittedName>
        <fullName evidence="9">Sodium/hydrogen exchanger 9B2-like isoform X1</fullName>
    </submittedName>
</protein>
<feature type="transmembrane region" description="Helical" evidence="7">
    <location>
        <begin position="308"/>
        <end position="329"/>
    </location>
</feature>
<dbReference type="AlphaFoldDB" id="A0AA36C112"/>
<feature type="transmembrane region" description="Helical" evidence="7">
    <location>
        <begin position="204"/>
        <end position="227"/>
    </location>
</feature>
<feature type="compositionally biased region" description="Polar residues" evidence="6">
    <location>
        <begin position="1"/>
        <end position="10"/>
    </location>
</feature>
<keyword evidence="3 7" id="KW-0812">Transmembrane</keyword>
<keyword evidence="5 7" id="KW-0472">Membrane</keyword>
<evidence type="ECO:0000313" key="9">
    <source>
        <dbReference type="EMBL" id="CAI9743351.1"/>
    </source>
</evidence>
<dbReference type="InterPro" id="IPR051843">
    <property type="entry name" value="CPA1_transporter"/>
</dbReference>
<feature type="compositionally biased region" description="Polar residues" evidence="6">
    <location>
        <begin position="551"/>
        <end position="561"/>
    </location>
</feature>
<sequence>MTTHTGVTPSSPGPRKSFIGDKEGYAEDEIEQQKLQMKSTTRASSGPCFLFCHRVGQSLNAVFGRAENPLPENPTRCQRFKNALMCPPQGLLGLYITSVLMFALLFVALVSILGSAALPGSNIFALWVVFTACITGGYIIQFLKLPPLLGMLIVGIMLRNVPYINVAKDVESFWAATVRNTALTVILIRAGLGLDPVALRKLSFAVIRLAFCPCLAEALVATVASHFFLGQPWIWGLMLGFVIAAVSPAVVVPCLLHLKDNGYGIDKGIPTLVIAAASIDDVLAITGFGVVLGIAFSEGNIVWSIFKGPLEALLGIVLGALFGVLLWYIPPRKQNNSIFLRGFLLYAIGLAGVLGSPRFEMPGTGPLLCLTVAFVAAFGWRKKKELKVLDFISNSTAVLWLIFQPLLFGLIGAEVEMDELNMKTIGYGIATLCVGLLFRTLVAYLAVCGTDLLRKEKLFVALAWLPKATVQAAIGSVALSTAREKKHPELEAYGLTILEVAVLVILITAPIGSALVMLTGPRLLKKTDPSTMSSENLKAIKSEGNDEMLERNTTLQESTKM</sequence>
<feature type="transmembrane region" description="Helical" evidence="7">
    <location>
        <begin position="233"/>
        <end position="256"/>
    </location>
</feature>
<feature type="transmembrane region" description="Helical" evidence="7">
    <location>
        <begin position="91"/>
        <end position="117"/>
    </location>
</feature>
<dbReference type="EMBL" id="OX597842">
    <property type="protein sequence ID" value="CAI9743351.1"/>
    <property type="molecule type" value="Genomic_DNA"/>
</dbReference>
<feature type="transmembrane region" description="Helical" evidence="7">
    <location>
        <begin position="123"/>
        <end position="140"/>
    </location>
</feature>
<dbReference type="GO" id="GO:1902600">
    <property type="term" value="P:proton transmembrane transport"/>
    <property type="evidence" value="ECO:0007669"/>
    <property type="project" value="InterPro"/>
</dbReference>
<evidence type="ECO:0000256" key="6">
    <source>
        <dbReference type="SAM" id="MobiDB-lite"/>
    </source>
</evidence>
<dbReference type="InterPro" id="IPR038770">
    <property type="entry name" value="Na+/solute_symporter_sf"/>
</dbReference>
<organism evidence="9 10">
    <name type="scientific">Octopus vulgaris</name>
    <name type="common">Common octopus</name>
    <dbReference type="NCBI Taxonomy" id="6645"/>
    <lineage>
        <taxon>Eukaryota</taxon>
        <taxon>Metazoa</taxon>
        <taxon>Spiralia</taxon>
        <taxon>Lophotrochozoa</taxon>
        <taxon>Mollusca</taxon>
        <taxon>Cephalopoda</taxon>
        <taxon>Coleoidea</taxon>
        <taxon>Octopodiformes</taxon>
        <taxon>Octopoda</taxon>
        <taxon>Incirrata</taxon>
        <taxon>Octopodidae</taxon>
        <taxon>Octopus</taxon>
    </lineage>
</organism>